<dbReference type="SUPFAM" id="SSF51316">
    <property type="entry name" value="Mss4-like"/>
    <property type="match status" value="1"/>
</dbReference>
<keyword evidence="7" id="KW-1185">Reference proteome</keyword>
<dbReference type="Proteomes" id="UP001149165">
    <property type="component" value="Unassembled WGS sequence"/>
</dbReference>
<dbReference type="InterPro" id="IPR006913">
    <property type="entry name" value="CENP-V/GFA"/>
</dbReference>
<dbReference type="PANTHER" id="PTHR33337">
    <property type="entry name" value="GFA DOMAIN-CONTAINING PROTEIN"/>
    <property type="match status" value="1"/>
</dbReference>
<evidence type="ECO:0000313" key="6">
    <source>
        <dbReference type="EMBL" id="KAJ5083713.1"/>
    </source>
</evidence>
<keyword evidence="3" id="KW-0862">Zinc</keyword>
<dbReference type="InterPro" id="IPR011057">
    <property type="entry name" value="Mss4-like_sf"/>
</dbReference>
<dbReference type="GO" id="GO:0046872">
    <property type="term" value="F:metal ion binding"/>
    <property type="evidence" value="ECO:0007669"/>
    <property type="project" value="UniProtKB-KW"/>
</dbReference>
<protein>
    <recommendedName>
        <fullName evidence="5">CENP-V/GFA domain-containing protein</fullName>
    </recommendedName>
</protein>
<evidence type="ECO:0000256" key="4">
    <source>
        <dbReference type="ARBA" id="ARBA00023239"/>
    </source>
</evidence>
<evidence type="ECO:0000256" key="1">
    <source>
        <dbReference type="ARBA" id="ARBA00005495"/>
    </source>
</evidence>
<dbReference type="AlphaFoldDB" id="A0A9W9JW36"/>
<gene>
    <name evidence="6" type="ORF">N7456_013140</name>
</gene>
<reference evidence="6" key="2">
    <citation type="journal article" date="2023" name="IMA Fungus">
        <title>Comparative genomic study of the Penicillium genus elucidates a diverse pangenome and 15 lateral gene transfer events.</title>
        <authorList>
            <person name="Petersen C."/>
            <person name="Sorensen T."/>
            <person name="Nielsen M.R."/>
            <person name="Sondergaard T.E."/>
            <person name="Sorensen J.L."/>
            <person name="Fitzpatrick D.A."/>
            <person name="Frisvad J.C."/>
            <person name="Nielsen K.L."/>
        </authorList>
    </citation>
    <scope>NUCLEOTIDE SEQUENCE</scope>
    <source>
        <strain evidence="6">IBT 30069</strain>
    </source>
</reference>
<dbReference type="Gene3D" id="3.90.1590.10">
    <property type="entry name" value="glutathione-dependent formaldehyde- activating enzyme (gfa)"/>
    <property type="match status" value="1"/>
</dbReference>
<dbReference type="Pfam" id="PF04828">
    <property type="entry name" value="GFA"/>
    <property type="match status" value="1"/>
</dbReference>
<dbReference type="EMBL" id="JAPQKH010000008">
    <property type="protein sequence ID" value="KAJ5083713.1"/>
    <property type="molecule type" value="Genomic_DNA"/>
</dbReference>
<keyword evidence="2" id="KW-0479">Metal-binding</keyword>
<keyword evidence="4" id="KW-0456">Lyase</keyword>
<evidence type="ECO:0000313" key="7">
    <source>
        <dbReference type="Proteomes" id="UP001149165"/>
    </source>
</evidence>
<evidence type="ECO:0000259" key="5">
    <source>
        <dbReference type="PROSITE" id="PS51891"/>
    </source>
</evidence>
<evidence type="ECO:0000256" key="2">
    <source>
        <dbReference type="ARBA" id="ARBA00022723"/>
    </source>
</evidence>
<dbReference type="PROSITE" id="PS51891">
    <property type="entry name" value="CENP_V_GFA"/>
    <property type="match status" value="1"/>
</dbReference>
<comment type="similarity">
    <text evidence="1">Belongs to the Gfa family.</text>
</comment>
<organism evidence="6 7">
    <name type="scientific">Penicillium angulare</name>
    <dbReference type="NCBI Taxonomy" id="116970"/>
    <lineage>
        <taxon>Eukaryota</taxon>
        <taxon>Fungi</taxon>
        <taxon>Dikarya</taxon>
        <taxon>Ascomycota</taxon>
        <taxon>Pezizomycotina</taxon>
        <taxon>Eurotiomycetes</taxon>
        <taxon>Eurotiomycetidae</taxon>
        <taxon>Eurotiales</taxon>
        <taxon>Aspergillaceae</taxon>
        <taxon>Penicillium</taxon>
    </lineage>
</organism>
<reference evidence="6" key="1">
    <citation type="submission" date="2022-11" db="EMBL/GenBank/DDBJ databases">
        <authorList>
            <person name="Petersen C."/>
        </authorList>
    </citation>
    <scope>NUCLEOTIDE SEQUENCE</scope>
    <source>
        <strain evidence="6">IBT 30069</strain>
    </source>
</reference>
<feature type="domain" description="CENP-V/GFA" evidence="5">
    <location>
        <begin position="2"/>
        <end position="119"/>
    </location>
</feature>
<proteinExistence type="inferred from homology"/>
<dbReference type="OrthoDB" id="406544at2759"/>
<comment type="caution">
    <text evidence="6">The sequence shown here is derived from an EMBL/GenBank/DDBJ whole genome shotgun (WGS) entry which is preliminary data.</text>
</comment>
<dbReference type="PANTHER" id="PTHR33337:SF30">
    <property type="entry name" value="DUF636 DOMAIN PROTEIN (AFU_ORTHOLOGUE AFUA_1G03180)"/>
    <property type="match status" value="1"/>
</dbReference>
<dbReference type="GO" id="GO:0016846">
    <property type="term" value="F:carbon-sulfur lyase activity"/>
    <property type="evidence" value="ECO:0007669"/>
    <property type="project" value="InterPro"/>
</dbReference>
<evidence type="ECO:0000256" key="3">
    <source>
        <dbReference type="ARBA" id="ARBA00022833"/>
    </source>
</evidence>
<name>A0A9W9JW36_9EURO</name>
<sequence>MAAGGCFCGNIRVEYNGKSVMAGICHCQDCRKLTGSTFSYSFVIKDADLNVTGTPKCVPKTADSGNSIRNYFCPDCGTPLFGRRFNGDEPDGDTIILRAGIFDNLELLNTQKPGAELYVDSRLDWVAPIEGAAQFNGMLELP</sequence>
<accession>A0A9W9JW36</accession>